<dbReference type="EMBL" id="CP000248">
    <property type="protein sequence ID" value="ABD27122.1"/>
    <property type="molecule type" value="Genomic_DNA"/>
</dbReference>
<dbReference type="AlphaFoldDB" id="Q2G4V1"/>
<dbReference type="InterPro" id="IPR012674">
    <property type="entry name" value="Calycin"/>
</dbReference>
<feature type="domain" description="THAP4-like heme-binding" evidence="1">
    <location>
        <begin position="22"/>
        <end position="197"/>
    </location>
</feature>
<accession>Q2G4V1</accession>
<sequence>MSYGTDIYAEPAELNCDTLACLGPLAALAGTWEGQGGVDIAPKREGARTAPYFERIKLEPVDPGANGPQLLYGLRYHAWMSQPDDDATYHDQVGYWLWEPAEDRVMHSLTIPRGQTVLAVGTASADSRTFTLSAQRGDTAFGICSNPYLEENFRTDSFTITVTVHDDGTWSYEQDTVMTIKGQAEPFHHRDSNRLTRVAAPTPNPIACRA</sequence>
<dbReference type="RefSeq" id="WP_011446328.1">
    <property type="nucleotide sequence ID" value="NC_007794.1"/>
</dbReference>
<dbReference type="HOGENOM" id="CLU_087846_0_0_5"/>
<dbReference type="InterPro" id="IPR014602">
    <property type="entry name" value="UCP036226"/>
</dbReference>
<evidence type="ECO:0000313" key="2">
    <source>
        <dbReference type="EMBL" id="ABD27122.1"/>
    </source>
</evidence>
<dbReference type="Proteomes" id="UP000009134">
    <property type="component" value="Chromosome"/>
</dbReference>
<protein>
    <recommendedName>
        <fullName evidence="1">THAP4-like heme-binding domain-containing protein</fullName>
    </recommendedName>
</protein>
<dbReference type="Pfam" id="PF08768">
    <property type="entry name" value="THAP4_heme-bd"/>
    <property type="match status" value="1"/>
</dbReference>
<name>Q2G4V1_NOVAD</name>
<proteinExistence type="predicted"/>
<dbReference type="SUPFAM" id="SSF50814">
    <property type="entry name" value="Lipocalins"/>
    <property type="match status" value="1"/>
</dbReference>
<evidence type="ECO:0000313" key="3">
    <source>
        <dbReference type="Proteomes" id="UP000009134"/>
    </source>
</evidence>
<dbReference type="Gene3D" id="2.40.128.20">
    <property type="match status" value="1"/>
</dbReference>
<dbReference type="PIRSF" id="PIRSF036226">
    <property type="entry name" value="UCP036226"/>
    <property type="match status" value="1"/>
</dbReference>
<reference evidence="3" key="1">
    <citation type="submission" date="2006-01" db="EMBL/GenBank/DDBJ databases">
        <title>Complete sequence of Novosphingobium aromaticivorans DSM 12444.</title>
        <authorList>
            <consortium name="US DOE Joint Genome Institute"/>
            <person name="Copeland A."/>
            <person name="Lucas S."/>
            <person name="Lapidus A."/>
            <person name="Barry K."/>
            <person name="Detter J.C."/>
            <person name="Glavina T."/>
            <person name="Hammon N."/>
            <person name="Israni S."/>
            <person name="Pitluck S."/>
            <person name="Chain P."/>
            <person name="Malfatti S."/>
            <person name="Shin M."/>
            <person name="Vergez L."/>
            <person name="Schmutz J."/>
            <person name="Larimer F."/>
            <person name="Land M."/>
            <person name="Kyrpides N."/>
            <person name="Ivanova N."/>
            <person name="Fredrickson J."/>
            <person name="Balkwill D."/>
            <person name="Romine M.F."/>
            <person name="Richardson P."/>
        </authorList>
    </citation>
    <scope>NUCLEOTIDE SEQUENCE [LARGE SCALE GENOMIC DNA]</scope>
    <source>
        <strain evidence="3">ATCC 700278 / DSM 12444 / CCUG 56034 / CIP 105152 / NBRC 16084 / F199</strain>
    </source>
</reference>
<organism evidence="2 3">
    <name type="scientific">Novosphingobium aromaticivorans (strain ATCC 700278 / DSM 12444 / CCUG 56034 / CIP 105152 / NBRC 16084 / F199)</name>
    <dbReference type="NCBI Taxonomy" id="279238"/>
    <lineage>
        <taxon>Bacteria</taxon>
        <taxon>Pseudomonadati</taxon>
        <taxon>Pseudomonadota</taxon>
        <taxon>Alphaproteobacteria</taxon>
        <taxon>Sphingomonadales</taxon>
        <taxon>Sphingomonadaceae</taxon>
        <taxon>Novosphingobium</taxon>
    </lineage>
</organism>
<dbReference type="eggNOG" id="COG5514">
    <property type="taxonomic scope" value="Bacteria"/>
</dbReference>
<keyword evidence="3" id="KW-1185">Reference proteome</keyword>
<dbReference type="InterPro" id="IPR014878">
    <property type="entry name" value="THAP4-like_heme-bd"/>
</dbReference>
<gene>
    <name evidence="2" type="ordered locus">Saro_2686</name>
</gene>
<evidence type="ECO:0000259" key="1">
    <source>
        <dbReference type="Pfam" id="PF08768"/>
    </source>
</evidence>
<dbReference type="KEGG" id="nar:Saro_2686"/>